<feature type="transmembrane region" description="Helical" evidence="12">
    <location>
        <begin position="356"/>
        <end position="377"/>
    </location>
</feature>
<reference evidence="16" key="1">
    <citation type="journal article" date="2019" name="Int. J. Syst. Evol. Microbiol.">
        <title>The Global Catalogue of Microorganisms (GCM) 10K type strain sequencing project: providing services to taxonomists for standard genome sequencing and annotation.</title>
        <authorList>
            <consortium name="The Broad Institute Genomics Platform"/>
            <consortium name="The Broad Institute Genome Sequencing Center for Infectious Disease"/>
            <person name="Wu L."/>
            <person name="Ma J."/>
        </authorList>
    </citation>
    <scope>NUCLEOTIDE SEQUENCE [LARGE SCALE GENOMIC DNA]</scope>
    <source>
        <strain evidence="16">VKM B-3159</strain>
    </source>
</reference>
<dbReference type="Pfam" id="PF02705">
    <property type="entry name" value="K_trans"/>
    <property type="match status" value="1"/>
</dbReference>
<organism evidence="15 16">
    <name type="scientific">Methylophilus aquaticus</name>
    <dbReference type="NCBI Taxonomy" id="1971610"/>
    <lineage>
        <taxon>Bacteria</taxon>
        <taxon>Pseudomonadati</taxon>
        <taxon>Pseudomonadota</taxon>
        <taxon>Betaproteobacteria</taxon>
        <taxon>Nitrosomonadales</taxon>
        <taxon>Methylophilaceae</taxon>
        <taxon>Methylophilus</taxon>
    </lineage>
</organism>
<evidence type="ECO:0000313" key="15">
    <source>
        <dbReference type="EMBL" id="MDP8568056.1"/>
    </source>
</evidence>
<evidence type="ECO:0000256" key="4">
    <source>
        <dbReference type="ARBA" id="ARBA00022475"/>
    </source>
</evidence>
<comment type="function">
    <text evidence="12">Transport of potassium into the cell. Likely operates as a K(+):H(+) symporter.</text>
</comment>
<keyword evidence="3 12" id="KW-0813">Transport</keyword>
<evidence type="ECO:0000256" key="11">
    <source>
        <dbReference type="ARBA" id="ARBA00023136"/>
    </source>
</evidence>
<dbReference type="InterPro" id="IPR023051">
    <property type="entry name" value="Kup"/>
</dbReference>
<comment type="caution">
    <text evidence="15">The sequence shown here is derived from an EMBL/GenBank/DDBJ whole genome shotgun (WGS) entry which is preliminary data.</text>
</comment>
<dbReference type="Pfam" id="PF22776">
    <property type="entry name" value="K_trans_C"/>
    <property type="match status" value="1"/>
</dbReference>
<gene>
    <name evidence="12 15" type="primary">kup</name>
    <name evidence="15" type="ORF">Q9291_09365</name>
</gene>
<evidence type="ECO:0000256" key="8">
    <source>
        <dbReference type="ARBA" id="ARBA00022958"/>
    </source>
</evidence>
<feature type="transmembrane region" description="Helical" evidence="12">
    <location>
        <begin position="415"/>
        <end position="436"/>
    </location>
</feature>
<dbReference type="HAMAP" id="MF_01522">
    <property type="entry name" value="Kup"/>
    <property type="match status" value="1"/>
</dbReference>
<keyword evidence="4 12" id="KW-1003">Cell membrane</keyword>
<evidence type="ECO:0000256" key="12">
    <source>
        <dbReference type="HAMAP-Rule" id="MF_01522"/>
    </source>
</evidence>
<keyword evidence="7 12" id="KW-0769">Symport</keyword>
<keyword evidence="6 12" id="KW-0812">Transmembrane</keyword>
<dbReference type="InterPro" id="IPR053952">
    <property type="entry name" value="K_trans_C"/>
</dbReference>
<dbReference type="RefSeq" id="WP_306389780.1">
    <property type="nucleotide sequence ID" value="NZ_JAVCAP010000020.1"/>
</dbReference>
<feature type="transmembrane region" description="Helical" evidence="12">
    <location>
        <begin position="442"/>
        <end position="459"/>
    </location>
</feature>
<name>A0ABT9JU50_9PROT</name>
<dbReference type="PANTHER" id="PTHR30540">
    <property type="entry name" value="OSMOTIC STRESS POTASSIUM TRANSPORTER"/>
    <property type="match status" value="1"/>
</dbReference>
<feature type="transmembrane region" description="Helical" evidence="12">
    <location>
        <begin position="228"/>
        <end position="252"/>
    </location>
</feature>
<feature type="transmembrane region" description="Helical" evidence="12">
    <location>
        <begin position="118"/>
        <end position="134"/>
    </location>
</feature>
<evidence type="ECO:0000256" key="1">
    <source>
        <dbReference type="ARBA" id="ARBA00004141"/>
    </source>
</evidence>
<feature type="transmembrane region" description="Helical" evidence="12">
    <location>
        <begin position="187"/>
        <end position="208"/>
    </location>
</feature>
<comment type="catalytic activity">
    <reaction evidence="12">
        <text>K(+)(in) + H(+)(in) = K(+)(out) + H(+)(out)</text>
        <dbReference type="Rhea" id="RHEA:28490"/>
        <dbReference type="ChEBI" id="CHEBI:15378"/>
        <dbReference type="ChEBI" id="CHEBI:29103"/>
    </reaction>
</comment>
<evidence type="ECO:0000256" key="7">
    <source>
        <dbReference type="ARBA" id="ARBA00022847"/>
    </source>
</evidence>
<comment type="similarity">
    <text evidence="2 12">Belongs to the HAK/KUP transporter (TC 2.A.72) family.</text>
</comment>
<evidence type="ECO:0000256" key="9">
    <source>
        <dbReference type="ARBA" id="ARBA00022989"/>
    </source>
</evidence>
<evidence type="ECO:0000256" key="2">
    <source>
        <dbReference type="ARBA" id="ARBA00007019"/>
    </source>
</evidence>
<evidence type="ECO:0000256" key="6">
    <source>
        <dbReference type="ARBA" id="ARBA00022692"/>
    </source>
</evidence>
<keyword evidence="11 12" id="KW-0472">Membrane</keyword>
<keyword evidence="16" id="KW-1185">Reference proteome</keyword>
<protein>
    <recommendedName>
        <fullName evidence="12">Probable potassium transport system protein Kup</fullName>
    </recommendedName>
</protein>
<evidence type="ECO:0000256" key="3">
    <source>
        <dbReference type="ARBA" id="ARBA00022448"/>
    </source>
</evidence>
<feature type="transmembrane region" description="Helical" evidence="12">
    <location>
        <begin position="383"/>
        <end position="403"/>
    </location>
</feature>
<feature type="transmembrane region" description="Helical" evidence="12">
    <location>
        <begin position="264"/>
        <end position="286"/>
    </location>
</feature>
<keyword evidence="9 12" id="KW-1133">Transmembrane helix</keyword>
<dbReference type="NCBIfam" id="TIGR00794">
    <property type="entry name" value="kup"/>
    <property type="match status" value="1"/>
</dbReference>
<keyword evidence="8 12" id="KW-0630">Potassium</keyword>
<feature type="domain" description="K+ potassium transporter integral membrane" evidence="13">
    <location>
        <begin position="14"/>
        <end position="482"/>
    </location>
</feature>
<proteinExistence type="inferred from homology"/>
<dbReference type="InterPro" id="IPR053951">
    <property type="entry name" value="K_trans_N"/>
</dbReference>
<accession>A0ABT9JU50</accession>
<feature type="domain" description="K+ potassium transporter C-terminal" evidence="14">
    <location>
        <begin position="494"/>
        <end position="641"/>
    </location>
</feature>
<feature type="transmembrane region" description="Helical" evidence="12">
    <location>
        <begin position="306"/>
        <end position="335"/>
    </location>
</feature>
<sequence length="641" mass="69356">MDSSSIKKSSLAALALGAIGVVYGDIGTSPLYTMQVIFSESTGVPLNTVNIMGAISSIFWLLTFVVTFKYVLLILRAHNKGEGGVMALLSLALSTLRRPETASADHHLSSQTSPDRRAGVLLMLGVMGAALFYGDSVLTPAISVLSAVEGLQVAAPALAAQVLPISIAILIGLFSVQRLGTHTVGRFFGPIVIVWFTALASIGVWQIAQAPEVLQAIQPHYAWQFLQARGAGVFIAIGAILLAVTGAEALYADMGHFGRPAIQLAWLGLVFPCLTLNYLGQGALLLLHPEAVSNPFYLSFPQPLQIAAVILATLATIIASQAVISGAFSMTRQAIQLGFLPRMRIIHTSASESGQIYIPAVNWVLLLAVMIVCLAFQSSSALASAYGIAVTGTMLITTVLSFFIMRYRWQFARWLALLLTGVLAVVDSVLLGSASMKFMQGGWFPVALSVLLILLMTTWKKGRGVLLNTMTRHDPNLNHFIQSVAQSSVPRVSRTAVYMVSHFETVPQALLHNLKHNQVLHQRNLLVNVSFSDVPYMNALERATVKQLADGFWQVQLYYGFMQHADVPQALLALTLDGEALDPFTNSYFLSRDIIVPDVGGAMCHWRDQLFSVMSRNASSAVEYFNIPANSVIELGSRVQL</sequence>
<keyword evidence="5 12" id="KW-0633">Potassium transport</keyword>
<dbReference type="PANTHER" id="PTHR30540:SF79">
    <property type="entry name" value="LOW AFFINITY POTASSIUM TRANSPORT SYSTEM PROTEIN KUP"/>
    <property type="match status" value="1"/>
</dbReference>
<evidence type="ECO:0000259" key="13">
    <source>
        <dbReference type="Pfam" id="PF02705"/>
    </source>
</evidence>
<keyword evidence="10 12" id="KW-0406">Ion transport</keyword>
<feature type="transmembrane region" description="Helical" evidence="12">
    <location>
        <begin position="154"/>
        <end position="175"/>
    </location>
</feature>
<dbReference type="InterPro" id="IPR003855">
    <property type="entry name" value="K+_transporter"/>
</dbReference>
<feature type="transmembrane region" description="Helical" evidence="12">
    <location>
        <begin position="48"/>
        <end position="72"/>
    </location>
</feature>
<evidence type="ECO:0000313" key="16">
    <source>
        <dbReference type="Proteomes" id="UP001225906"/>
    </source>
</evidence>
<dbReference type="EMBL" id="JAVCAP010000020">
    <property type="protein sequence ID" value="MDP8568056.1"/>
    <property type="molecule type" value="Genomic_DNA"/>
</dbReference>
<evidence type="ECO:0000256" key="5">
    <source>
        <dbReference type="ARBA" id="ARBA00022538"/>
    </source>
</evidence>
<comment type="subcellular location">
    <subcellularLocation>
        <location evidence="12">Cell membrane</location>
        <topology evidence="12">Multi-pass membrane protein</topology>
    </subcellularLocation>
    <subcellularLocation>
        <location evidence="1">Membrane</location>
        <topology evidence="1">Multi-pass membrane protein</topology>
    </subcellularLocation>
</comment>
<evidence type="ECO:0000256" key="10">
    <source>
        <dbReference type="ARBA" id="ARBA00023065"/>
    </source>
</evidence>
<dbReference type="Proteomes" id="UP001225906">
    <property type="component" value="Unassembled WGS sequence"/>
</dbReference>
<evidence type="ECO:0000259" key="14">
    <source>
        <dbReference type="Pfam" id="PF22776"/>
    </source>
</evidence>